<reference evidence="7 8" key="1">
    <citation type="journal article" date="2018" name="New Phytol.">
        <title>Phylogenomics of Endogonaceae and evolution of mycorrhizas within Mucoromycota.</title>
        <authorList>
            <person name="Chang Y."/>
            <person name="Desiro A."/>
            <person name="Na H."/>
            <person name="Sandor L."/>
            <person name="Lipzen A."/>
            <person name="Clum A."/>
            <person name="Barry K."/>
            <person name="Grigoriev I.V."/>
            <person name="Martin F.M."/>
            <person name="Stajich J.E."/>
            <person name="Smith M.E."/>
            <person name="Bonito G."/>
            <person name="Spatafora J.W."/>
        </authorList>
    </citation>
    <scope>NUCLEOTIDE SEQUENCE [LARGE SCALE GENOMIC DNA]</scope>
    <source>
        <strain evidence="7 8">AD002</strain>
    </source>
</reference>
<keyword evidence="1" id="KW-0156">Chromatin regulator</keyword>
<dbReference type="InterPro" id="IPR016024">
    <property type="entry name" value="ARM-type_fold"/>
</dbReference>
<dbReference type="InterPro" id="IPR011989">
    <property type="entry name" value="ARM-like"/>
</dbReference>
<dbReference type="Proteomes" id="UP000274822">
    <property type="component" value="Unassembled WGS sequence"/>
</dbReference>
<evidence type="ECO:0000256" key="3">
    <source>
        <dbReference type="ARBA" id="ARBA00023163"/>
    </source>
</evidence>
<dbReference type="GO" id="GO:0008270">
    <property type="term" value="F:zinc ion binding"/>
    <property type="evidence" value="ECO:0007669"/>
    <property type="project" value="InterPro"/>
</dbReference>
<evidence type="ECO:0000259" key="6">
    <source>
        <dbReference type="PROSITE" id="PS00028"/>
    </source>
</evidence>
<protein>
    <recommendedName>
        <fullName evidence="6">C2H2-type domain-containing protein</fullName>
    </recommendedName>
</protein>
<dbReference type="EMBL" id="RBNJ01005815">
    <property type="protein sequence ID" value="RUS28985.1"/>
    <property type="molecule type" value="Genomic_DNA"/>
</dbReference>
<feature type="domain" description="C2H2-type" evidence="6">
    <location>
        <begin position="743"/>
        <end position="766"/>
    </location>
</feature>
<sequence length="891" mass="100213">MAQQPIDAIDRTPEYDAFMESLWAFHKKHGKLILKSRDARSQNQHAGRTRPRWKEVGSSQNLQDCNCCGGLRKGKATLRLSGLEIFIECTMPSSTAHITYRFRPQVTQNRGWKQVGDPFNFPPTCTNSAYILKGVYTRNLLGWEEENFWRRPWVPPRDGDDGQRTRSSHHLKADKSASPAPPRTVVRDPARSTATGRMRSAEALDSPSIKNCSVMFSNIKTSSNAPSSIHAAAAIFRNIPAEADLPAASYVSATYPIGSNASDIFHPKHPATSNNPSFYINGGHRNRILLALKSGLPNEIDWAFNNLVKISFECADNFHLEIIPTLLETLLHFAQPFFEHHILPQSDLTTASTEDNADQSTETEPAFTTLPTDYHLFNSKDYQENLERVLQVFHILRNFSFLDTNIRLLSNQSGLRRWLMTGLFLPPHTQYIELRQHCLDLLENISPYIVVKSKRDEYVICLSKLLFANDRALILGGIRALTRLAVNEVNERALASIDHKVARRLLQLLLVNDEELLAATLEYLYQYSSLHGDFASQLIHHYPGNLVSLLVSFLSFKSTIHPPSASQHQMGHSGSYANGYPQGHQPPPPTQQRAASIPDLSNYIELQEPYRCLGWIKDRFEITSADAVLTLSDLYALYSTRFAPDGVKLLEMNATATVMKIAFPQAAANPEANPDSATGYPLLIFQAHYVVHVILDPRCTPVFFRGVRSKATPPAAAQSVVATPDGQSSSNGDRPAAPLDGACRWTDCTEIFEDESQLYRHVLDTHLPKDAESFNCQWINCERFPQQQSNRSVVVSHFKTHFPLIRWARSPPAGAQSQQRRWSLVNNATIPVDDSEVYGVPLTTALVLRNLARSRKNLTYFLPFEKELSLLSIQRPRLAKYILNVLTELKI</sequence>
<dbReference type="GO" id="GO:0006325">
    <property type="term" value="P:chromatin organization"/>
    <property type="evidence" value="ECO:0007669"/>
    <property type="project" value="UniProtKB-KW"/>
</dbReference>
<evidence type="ECO:0000313" key="8">
    <source>
        <dbReference type="Proteomes" id="UP000274822"/>
    </source>
</evidence>
<evidence type="ECO:0000256" key="1">
    <source>
        <dbReference type="ARBA" id="ARBA00022853"/>
    </source>
</evidence>
<dbReference type="Pfam" id="PF21816">
    <property type="entry name" value="Zap1_zf1"/>
    <property type="match status" value="1"/>
</dbReference>
<evidence type="ECO:0000256" key="5">
    <source>
        <dbReference type="SAM" id="MobiDB-lite"/>
    </source>
</evidence>
<comment type="caution">
    <text evidence="7">The sequence shown here is derived from an EMBL/GenBank/DDBJ whole genome shotgun (WGS) entry which is preliminary data.</text>
</comment>
<evidence type="ECO:0000256" key="4">
    <source>
        <dbReference type="ARBA" id="ARBA00023242"/>
    </source>
</evidence>
<gene>
    <name evidence="7" type="ORF">BC938DRAFT_481205</name>
</gene>
<dbReference type="InterPro" id="IPR048420">
    <property type="entry name" value="Zap1-like_Znf1"/>
</dbReference>
<organism evidence="7 8">
    <name type="scientific">Jimgerdemannia flammicorona</name>
    <dbReference type="NCBI Taxonomy" id="994334"/>
    <lineage>
        <taxon>Eukaryota</taxon>
        <taxon>Fungi</taxon>
        <taxon>Fungi incertae sedis</taxon>
        <taxon>Mucoromycota</taxon>
        <taxon>Mucoromycotina</taxon>
        <taxon>Endogonomycetes</taxon>
        <taxon>Endogonales</taxon>
        <taxon>Endogonaceae</taxon>
        <taxon>Jimgerdemannia</taxon>
    </lineage>
</organism>
<dbReference type="SUPFAM" id="SSF46774">
    <property type="entry name" value="ARID-like"/>
    <property type="match status" value="1"/>
</dbReference>
<evidence type="ECO:0000256" key="2">
    <source>
        <dbReference type="ARBA" id="ARBA00023015"/>
    </source>
</evidence>
<dbReference type="InterPro" id="IPR013087">
    <property type="entry name" value="Znf_C2H2_type"/>
</dbReference>
<dbReference type="Gene3D" id="1.10.150.60">
    <property type="entry name" value="ARID DNA-binding domain"/>
    <property type="match status" value="1"/>
</dbReference>
<feature type="region of interest" description="Disordered" evidence="5">
    <location>
        <begin position="715"/>
        <end position="737"/>
    </location>
</feature>
<dbReference type="PANTHER" id="PTHR22970:SF14">
    <property type="entry name" value="AT-RICH INTERACTIVE DOMAIN-CONTAINING PROTEIN 2"/>
    <property type="match status" value="1"/>
</dbReference>
<keyword evidence="4" id="KW-0539">Nucleus</keyword>
<proteinExistence type="predicted"/>
<dbReference type="InterPro" id="IPR036431">
    <property type="entry name" value="ARID_dom_sf"/>
</dbReference>
<dbReference type="Gene3D" id="1.25.10.10">
    <property type="entry name" value="Leucine-rich Repeat Variant"/>
    <property type="match status" value="1"/>
</dbReference>
<dbReference type="PANTHER" id="PTHR22970">
    <property type="entry name" value="AT-RICH INTERACTIVE DOMAIN-CONTAINING PROTEIN 2"/>
    <property type="match status" value="1"/>
</dbReference>
<feature type="region of interest" description="Disordered" evidence="5">
    <location>
        <begin position="564"/>
        <end position="595"/>
    </location>
</feature>
<feature type="compositionally biased region" description="Polar residues" evidence="5">
    <location>
        <begin position="564"/>
        <end position="576"/>
    </location>
</feature>
<dbReference type="Gene3D" id="3.30.160.60">
    <property type="entry name" value="Classic Zinc Finger"/>
    <property type="match status" value="1"/>
</dbReference>
<dbReference type="InterPro" id="IPR052406">
    <property type="entry name" value="Chromatin_Remodeling_Comp"/>
</dbReference>
<dbReference type="GO" id="GO:0016586">
    <property type="term" value="C:RSC-type complex"/>
    <property type="evidence" value="ECO:0007669"/>
    <property type="project" value="TreeGrafter"/>
</dbReference>
<feature type="region of interest" description="Disordered" evidence="5">
    <location>
        <begin position="152"/>
        <end position="204"/>
    </location>
</feature>
<dbReference type="SUPFAM" id="SSF48371">
    <property type="entry name" value="ARM repeat"/>
    <property type="match status" value="1"/>
</dbReference>
<keyword evidence="8" id="KW-1185">Reference proteome</keyword>
<dbReference type="SMART" id="SM01014">
    <property type="entry name" value="ARID"/>
    <property type="match status" value="1"/>
</dbReference>
<dbReference type="PROSITE" id="PS00028">
    <property type="entry name" value="ZINC_FINGER_C2H2_1"/>
    <property type="match status" value="1"/>
</dbReference>
<accession>A0A433QGQ9</accession>
<name>A0A433QGQ9_9FUNG</name>
<dbReference type="AlphaFoldDB" id="A0A433QGQ9"/>
<keyword evidence="3" id="KW-0804">Transcription</keyword>
<evidence type="ECO:0000313" key="7">
    <source>
        <dbReference type="EMBL" id="RUS28985.1"/>
    </source>
</evidence>
<keyword evidence="2" id="KW-0805">Transcription regulation</keyword>
<dbReference type="GO" id="GO:0003677">
    <property type="term" value="F:DNA binding"/>
    <property type="evidence" value="ECO:0007669"/>
    <property type="project" value="InterPro"/>
</dbReference>